<accession>A0A1H8LM25</accession>
<evidence type="ECO:0000313" key="3">
    <source>
        <dbReference type="EMBL" id="SEO06214.1"/>
    </source>
</evidence>
<dbReference type="EMBL" id="FODD01000016">
    <property type="protein sequence ID" value="SEO06214.1"/>
    <property type="molecule type" value="Genomic_DNA"/>
</dbReference>
<name>A0A1H8LM25_9ACTN</name>
<dbReference type="Pfam" id="PF08327">
    <property type="entry name" value="AHSA1"/>
    <property type="match status" value="1"/>
</dbReference>
<evidence type="ECO:0000259" key="2">
    <source>
        <dbReference type="Pfam" id="PF08327"/>
    </source>
</evidence>
<keyword evidence="4" id="KW-1185">Reference proteome</keyword>
<gene>
    <name evidence="3" type="ORF">SAMN05216267_101696</name>
</gene>
<dbReference type="Proteomes" id="UP000181951">
    <property type="component" value="Unassembled WGS sequence"/>
</dbReference>
<dbReference type="OrthoDB" id="9803476at2"/>
<dbReference type="AlphaFoldDB" id="A0A1H8LM25"/>
<dbReference type="RefSeq" id="WP_079139096.1">
    <property type="nucleotide sequence ID" value="NZ_FODD01000016.1"/>
</dbReference>
<dbReference type="InterPro" id="IPR023393">
    <property type="entry name" value="START-like_dom_sf"/>
</dbReference>
<organism evidence="3 4">
    <name type="scientific">Actinacidiphila rubida</name>
    <dbReference type="NCBI Taxonomy" id="310780"/>
    <lineage>
        <taxon>Bacteria</taxon>
        <taxon>Bacillati</taxon>
        <taxon>Actinomycetota</taxon>
        <taxon>Actinomycetes</taxon>
        <taxon>Kitasatosporales</taxon>
        <taxon>Streptomycetaceae</taxon>
        <taxon>Actinacidiphila</taxon>
    </lineage>
</organism>
<reference evidence="3 4" key="1">
    <citation type="submission" date="2016-10" db="EMBL/GenBank/DDBJ databases">
        <authorList>
            <person name="de Groot N.N."/>
        </authorList>
    </citation>
    <scope>NUCLEOTIDE SEQUENCE [LARGE SCALE GENOMIC DNA]</scope>
    <source>
        <strain evidence="3 4">CGMCC 4.2026</strain>
    </source>
</reference>
<dbReference type="InterPro" id="IPR013538">
    <property type="entry name" value="ASHA1/2-like_C"/>
</dbReference>
<evidence type="ECO:0000313" key="4">
    <source>
        <dbReference type="Proteomes" id="UP000181951"/>
    </source>
</evidence>
<dbReference type="Gene3D" id="3.30.530.20">
    <property type="match status" value="1"/>
</dbReference>
<sequence length="163" mass="18270">MEDVHARRDESRTAEEATVMEDRIVQDITIDAGLERVWDLVTEPGWWVPTDHEVVPDRTPGHQTVRESAKYGRFPVEVVKLDPRTYAAFRWASQFPGEELAPGRTTLVEFAVEELPAGVRVTVTESGFASVEASDEVRTQGFNANTEGWKLELGSLRTRAETA</sequence>
<comment type="similarity">
    <text evidence="1">Belongs to the AHA1 family.</text>
</comment>
<proteinExistence type="inferred from homology"/>
<protein>
    <submittedName>
        <fullName evidence="3">Uncharacterized conserved protein YndB, AHSA1/START domain</fullName>
    </submittedName>
</protein>
<dbReference type="SUPFAM" id="SSF55961">
    <property type="entry name" value="Bet v1-like"/>
    <property type="match status" value="1"/>
</dbReference>
<feature type="domain" description="Activator of Hsp90 ATPase homologue 1/2-like C-terminal" evidence="2">
    <location>
        <begin position="32"/>
        <end position="145"/>
    </location>
</feature>
<dbReference type="STRING" id="310780.SAMN05216267_101696"/>
<evidence type="ECO:0000256" key="1">
    <source>
        <dbReference type="ARBA" id="ARBA00006817"/>
    </source>
</evidence>